<dbReference type="Pfam" id="PF20250">
    <property type="entry name" value="FapA_N"/>
    <property type="match status" value="1"/>
</dbReference>
<evidence type="ECO:0000259" key="1">
    <source>
        <dbReference type="Pfam" id="PF20250"/>
    </source>
</evidence>
<dbReference type="KEGG" id="spal:FM071_08045"/>
<name>A0A7M1B995_9BACT</name>
<organism evidence="2 3">
    <name type="scientific">Sulfurimonas paralvinellae</name>
    <dbReference type="NCBI Taxonomy" id="317658"/>
    <lineage>
        <taxon>Bacteria</taxon>
        <taxon>Pseudomonadati</taxon>
        <taxon>Campylobacterota</taxon>
        <taxon>Epsilonproteobacteria</taxon>
        <taxon>Campylobacterales</taxon>
        <taxon>Sulfurimonadaceae</taxon>
        <taxon>Sulfurimonas</taxon>
    </lineage>
</organism>
<dbReference type="AlphaFoldDB" id="A0A7M1B995"/>
<feature type="domain" description="Flagellar Assembly Protein A N-terminal region" evidence="1">
    <location>
        <begin position="131"/>
        <end position="272"/>
    </location>
</feature>
<keyword evidence="3" id="KW-1185">Reference proteome</keyword>
<dbReference type="RefSeq" id="WP_193110503.1">
    <property type="nucleotide sequence ID" value="NZ_CP041406.1"/>
</dbReference>
<sequence length="555" mass="63685">MATKELIKTKHIKDALQRYATDNLIPLSECDFTINKVDTLVKNARNHEFEHYTKERLEEYLNPETILNEHVEFTQIYTITAMQKDTQEMDLLYTIDYGRYATHPTLILSPKSKIPYKRYAPSDTLKLLYRELNKIKAANEILIGIFDETMKTTLKKFVKYLYAGKFTKKVKISLFEGIEPVVARQSRVIFWFKEKEKEGMVIEVDKDEILIEYKKPIYGHNGFNAHGKYIDTLYAQNNDDVNIEIDPKSVRIEEDNNSKRYISINKGYVHYDGVKLSVDNRLRLHEISRNKHIIDSHDEDNNIDVIVAQHDVTKDSVGEGVELVSECIAVEGFVGAGSTLEAMQLEIKGATHQDSKQFAKFAKINRHKGTLRCHEAEIGLLEGGTVHATKVKVESSLGGQIYAQDVVIGHTKNNLKVYASNSITVRLVSGEDNLFQINYRDIPILDAKIQFIQEELEDLKYRVDQAKRFQPQEVKLLEDEIASLKIEEKKIVESYKTATITVEQPFRGLNSIVFTIDKDHEIHYKTDAKAYLPFHLKIDDGTITLLPPAISLTIE</sequence>
<reference evidence="2 3" key="1">
    <citation type="submission" date="2019-07" db="EMBL/GenBank/DDBJ databases">
        <title>Sulfurimonas paralvinellae sp. nov., a novel mesophilic, hydrogen- and sulfur-oxidizing chemolithoautotroph within the Epsilonproteo- bacteria isolated from a deep-sea hydrothermal vent polychaete nest, reclassification of Thiomicrospira denitrificans as Sulfurimonas denitrificans comb. nov. and emended description of the genus Sulfurimonas.</title>
        <authorList>
            <person name="Wang S."/>
            <person name="Jiang L."/>
            <person name="Shao Z."/>
        </authorList>
    </citation>
    <scope>NUCLEOTIDE SEQUENCE [LARGE SCALE GENOMIC DNA]</scope>
    <source>
        <strain evidence="2 3">GO25</strain>
    </source>
</reference>
<proteinExistence type="predicted"/>
<protein>
    <submittedName>
        <fullName evidence="2">DUF342 domain-containing protein</fullName>
    </submittedName>
</protein>
<evidence type="ECO:0000313" key="3">
    <source>
        <dbReference type="Proteomes" id="UP000593580"/>
    </source>
</evidence>
<accession>A0A7M1B995</accession>
<evidence type="ECO:0000313" key="2">
    <source>
        <dbReference type="EMBL" id="QOP46245.1"/>
    </source>
</evidence>
<dbReference type="EMBL" id="CP041406">
    <property type="protein sequence ID" value="QOP46245.1"/>
    <property type="molecule type" value="Genomic_DNA"/>
</dbReference>
<dbReference type="Proteomes" id="UP000593580">
    <property type="component" value="Chromosome"/>
</dbReference>
<dbReference type="InterPro" id="IPR046866">
    <property type="entry name" value="FapA_N"/>
</dbReference>
<gene>
    <name evidence="2" type="ORF">FM071_08045</name>
</gene>